<dbReference type="Proteomes" id="UP000825123">
    <property type="component" value="Chromosome"/>
</dbReference>
<dbReference type="RefSeq" id="WP_225905648.1">
    <property type="nucleotide sequence ID" value="NZ_AP024597.1"/>
</dbReference>
<proteinExistence type="predicted"/>
<accession>A0A8D5U857</accession>
<dbReference type="Gene3D" id="1.10.10.10">
    <property type="entry name" value="Winged helix-like DNA-binding domain superfamily/Winged helix DNA-binding domain"/>
    <property type="match status" value="1"/>
</dbReference>
<dbReference type="EMBL" id="AP024597">
    <property type="protein sequence ID" value="BCU70732.1"/>
    <property type="molecule type" value="Genomic_DNA"/>
</dbReference>
<name>A0A8D5U857_9CREN</name>
<dbReference type="InterPro" id="IPR036388">
    <property type="entry name" value="WH-like_DNA-bd_sf"/>
</dbReference>
<reference evidence="1 2" key="1">
    <citation type="submission" date="2021-04" db="EMBL/GenBank/DDBJ databases">
        <title>Complete genome sequence of Stygiolobus sp. KN-1.</title>
        <authorList>
            <person name="Nakamura K."/>
            <person name="Sakai H."/>
            <person name="Kurosawa N."/>
        </authorList>
    </citation>
    <scope>NUCLEOTIDE SEQUENCE [LARGE SCALE GENOMIC DNA]</scope>
    <source>
        <strain evidence="1 2">KN-1</strain>
    </source>
</reference>
<dbReference type="KEGG" id="csty:KN1_20290"/>
<dbReference type="GeneID" id="66163760"/>
<evidence type="ECO:0000313" key="2">
    <source>
        <dbReference type="Proteomes" id="UP000825123"/>
    </source>
</evidence>
<gene>
    <name evidence="1" type="ORF">KN1_20290</name>
</gene>
<evidence type="ECO:0000313" key="1">
    <source>
        <dbReference type="EMBL" id="BCU70732.1"/>
    </source>
</evidence>
<organism evidence="1 2">
    <name type="scientific">Stygiolobus caldivivus</name>
    <dbReference type="NCBI Taxonomy" id="2824673"/>
    <lineage>
        <taxon>Archaea</taxon>
        <taxon>Thermoproteota</taxon>
        <taxon>Thermoprotei</taxon>
        <taxon>Sulfolobales</taxon>
        <taxon>Sulfolobaceae</taxon>
        <taxon>Stygiolobus</taxon>
    </lineage>
</organism>
<keyword evidence="2" id="KW-1185">Reference proteome</keyword>
<protein>
    <submittedName>
        <fullName evidence="1">Uncharacterized protein</fullName>
    </submittedName>
</protein>
<dbReference type="AlphaFoldDB" id="A0A8D5U857"/>
<sequence length="47" mass="5459">MDKLLEPEIQILLNLAKKGRQKRTELSKECNITYTTLIYLILAVILL</sequence>